<evidence type="ECO:0000313" key="2">
    <source>
        <dbReference type="Proteomes" id="UP000026962"/>
    </source>
</evidence>
<organism evidence="1">
    <name type="scientific">Oryza punctata</name>
    <name type="common">Red rice</name>
    <dbReference type="NCBI Taxonomy" id="4537"/>
    <lineage>
        <taxon>Eukaryota</taxon>
        <taxon>Viridiplantae</taxon>
        <taxon>Streptophyta</taxon>
        <taxon>Embryophyta</taxon>
        <taxon>Tracheophyta</taxon>
        <taxon>Spermatophyta</taxon>
        <taxon>Magnoliopsida</taxon>
        <taxon>Liliopsida</taxon>
        <taxon>Poales</taxon>
        <taxon>Poaceae</taxon>
        <taxon>BOP clade</taxon>
        <taxon>Oryzoideae</taxon>
        <taxon>Oryzeae</taxon>
        <taxon>Oryzinae</taxon>
        <taxon>Oryza</taxon>
    </lineage>
</organism>
<dbReference type="HOGENOM" id="CLU_2472922_0_0_1"/>
<reference evidence="1" key="1">
    <citation type="submission" date="2015-04" db="UniProtKB">
        <authorList>
            <consortium name="EnsemblPlants"/>
        </authorList>
    </citation>
    <scope>IDENTIFICATION</scope>
</reference>
<proteinExistence type="predicted"/>
<dbReference type="Proteomes" id="UP000026962">
    <property type="component" value="Chromosome 2"/>
</dbReference>
<protein>
    <submittedName>
        <fullName evidence="1">Uncharacterized protein</fullName>
    </submittedName>
</protein>
<evidence type="ECO:0000313" key="1">
    <source>
        <dbReference type="EnsemblPlants" id="OPUNC02G17190.1"/>
    </source>
</evidence>
<dbReference type="EnsemblPlants" id="OPUNC02G17190.1">
    <property type="protein sequence ID" value="OPUNC02G17190.1"/>
    <property type="gene ID" value="OPUNC02G17190"/>
</dbReference>
<accession>A0A0E0K0N8</accession>
<reference evidence="1" key="2">
    <citation type="submission" date="2018-05" db="EMBL/GenBank/DDBJ databases">
        <title>OpunRS2 (Oryza punctata Reference Sequence Version 2).</title>
        <authorList>
            <person name="Zhang J."/>
            <person name="Kudrna D."/>
            <person name="Lee S."/>
            <person name="Talag J."/>
            <person name="Welchert J."/>
            <person name="Wing R.A."/>
        </authorList>
    </citation>
    <scope>NUCLEOTIDE SEQUENCE [LARGE SCALE GENOMIC DNA]</scope>
</reference>
<keyword evidence="2" id="KW-1185">Reference proteome</keyword>
<dbReference type="AlphaFoldDB" id="A0A0E0K0N8"/>
<dbReference type="Gramene" id="OPUNC02G17190.1">
    <property type="protein sequence ID" value="OPUNC02G17190.1"/>
    <property type="gene ID" value="OPUNC02G17190"/>
</dbReference>
<sequence>MDIDIHASTGGRGAAEGMWLIFDNGQEHFLIMVPLRYEEQFCPSQECRCQSQLHRMGLKKDQSLPGQERHGWRLEAARKPTYILTSEE</sequence>
<name>A0A0E0K0N8_ORYPU</name>